<feature type="compositionally biased region" description="Polar residues" evidence="1">
    <location>
        <begin position="362"/>
        <end position="374"/>
    </location>
</feature>
<evidence type="ECO:0000313" key="3">
    <source>
        <dbReference type="EMBL" id="KAK7603953.1"/>
    </source>
</evidence>
<feature type="compositionally biased region" description="Basic and acidic residues" evidence="1">
    <location>
        <begin position="429"/>
        <end position="444"/>
    </location>
</feature>
<proteinExistence type="predicted"/>
<feature type="chain" id="PRO_5042931057" evidence="2">
    <location>
        <begin position="21"/>
        <end position="500"/>
    </location>
</feature>
<dbReference type="AlphaFoldDB" id="A0AAN9U367"/>
<comment type="caution">
    <text evidence="3">The sequence shown here is derived from an EMBL/GenBank/DDBJ whole genome shotgun (WGS) entry which is preliminary data.</text>
</comment>
<sequence length="500" mass="55089">MDRLVRIFILSACILHHAIGHDKVKRSIFSWSKETEVKDPAVIPGYLPPITVHKYNGVQINPVNGPSVYLPSSEVSQSSEGFSADQFQSSQLPPEYSSQLELLKNVVNFLPDDGRYQDYDVTGLLPYVDLISEDALARIQFAVEAEKSQKDSKLMKLVGFLRYLKELKLKPFKAAANFGVSLLNKKKETVSNLLHLGSSPAVSTPAPVQPPQIYPLPGGYPIHHPPTRPPHFVPSRPVIPSFPFVTPVIPSFPIQSPPLSDEGQQIQQQVDQQQQPAAPPSGVNSDNRVDPNLVHQVAHYPQITPAGTFLAYPYYPAVAPPRSDFREPPAYFSYPEQYQSPAPYQQAPKIDANAYPQEPHSSKSSNVPTYQASEQPSNFNFQNFAAQEKSKKYPLTPADTYATNDLAGSASDNFENIKESSEPAVETAVNRKEEQTAVKAENHLSESSSKSKVTKLRIIETRPPVVVFPETSAQSKPTDSESSSLTQPLATSSPVSQFST</sequence>
<accession>A0AAN9U367</accession>
<feature type="region of interest" description="Disordered" evidence="1">
    <location>
        <begin position="353"/>
        <end position="374"/>
    </location>
</feature>
<feature type="signal peptide" evidence="2">
    <location>
        <begin position="1"/>
        <end position="20"/>
    </location>
</feature>
<keyword evidence="2" id="KW-0732">Signal</keyword>
<evidence type="ECO:0000313" key="4">
    <source>
        <dbReference type="Proteomes" id="UP001367676"/>
    </source>
</evidence>
<reference evidence="3 4" key="1">
    <citation type="submission" date="2024-03" db="EMBL/GenBank/DDBJ databases">
        <title>Adaptation during the transition from Ophiocordyceps entomopathogen to insect associate is accompanied by gene loss and intensified selection.</title>
        <authorList>
            <person name="Ward C.M."/>
            <person name="Onetto C.A."/>
            <person name="Borneman A.R."/>
        </authorList>
    </citation>
    <scope>NUCLEOTIDE SEQUENCE [LARGE SCALE GENOMIC DNA]</scope>
    <source>
        <strain evidence="3">AWRI1</strain>
        <tissue evidence="3">Single Adult Female</tissue>
    </source>
</reference>
<feature type="region of interest" description="Disordered" evidence="1">
    <location>
        <begin position="255"/>
        <end position="289"/>
    </location>
</feature>
<feature type="compositionally biased region" description="Low complexity" evidence="1">
    <location>
        <begin position="264"/>
        <end position="275"/>
    </location>
</feature>
<evidence type="ECO:0000256" key="2">
    <source>
        <dbReference type="SAM" id="SignalP"/>
    </source>
</evidence>
<keyword evidence="4" id="KW-1185">Reference proteome</keyword>
<feature type="compositionally biased region" description="Polar residues" evidence="1">
    <location>
        <begin position="471"/>
        <end position="500"/>
    </location>
</feature>
<evidence type="ECO:0000256" key="1">
    <source>
        <dbReference type="SAM" id="MobiDB-lite"/>
    </source>
</evidence>
<dbReference type="Proteomes" id="UP001367676">
    <property type="component" value="Unassembled WGS sequence"/>
</dbReference>
<name>A0AAN9U367_9HEMI</name>
<organism evidence="3 4">
    <name type="scientific">Parthenolecanium corni</name>
    <dbReference type="NCBI Taxonomy" id="536013"/>
    <lineage>
        <taxon>Eukaryota</taxon>
        <taxon>Metazoa</taxon>
        <taxon>Ecdysozoa</taxon>
        <taxon>Arthropoda</taxon>
        <taxon>Hexapoda</taxon>
        <taxon>Insecta</taxon>
        <taxon>Pterygota</taxon>
        <taxon>Neoptera</taxon>
        <taxon>Paraneoptera</taxon>
        <taxon>Hemiptera</taxon>
        <taxon>Sternorrhyncha</taxon>
        <taxon>Coccoidea</taxon>
        <taxon>Coccidae</taxon>
        <taxon>Parthenolecanium</taxon>
    </lineage>
</organism>
<dbReference type="EMBL" id="JBBCAQ010000004">
    <property type="protein sequence ID" value="KAK7603953.1"/>
    <property type="molecule type" value="Genomic_DNA"/>
</dbReference>
<gene>
    <name evidence="3" type="ORF">V9T40_004226</name>
</gene>
<protein>
    <submittedName>
        <fullName evidence="3">Uncharacterized protein</fullName>
    </submittedName>
</protein>
<feature type="region of interest" description="Disordered" evidence="1">
    <location>
        <begin position="419"/>
        <end position="500"/>
    </location>
</feature>